<protein>
    <submittedName>
        <fullName evidence="1">Uncharacterized protein</fullName>
    </submittedName>
</protein>
<evidence type="ECO:0000313" key="2">
    <source>
        <dbReference type="Proteomes" id="UP001145114"/>
    </source>
</evidence>
<accession>A0ACC1HPV3</accession>
<name>A0ACC1HPV3_9FUNG</name>
<evidence type="ECO:0000313" key="1">
    <source>
        <dbReference type="EMBL" id="KAJ1678575.1"/>
    </source>
</evidence>
<organism evidence="1 2">
    <name type="scientific">Spiromyces aspiralis</name>
    <dbReference type="NCBI Taxonomy" id="68401"/>
    <lineage>
        <taxon>Eukaryota</taxon>
        <taxon>Fungi</taxon>
        <taxon>Fungi incertae sedis</taxon>
        <taxon>Zoopagomycota</taxon>
        <taxon>Kickxellomycotina</taxon>
        <taxon>Kickxellomycetes</taxon>
        <taxon>Kickxellales</taxon>
        <taxon>Kickxellaceae</taxon>
        <taxon>Spiromyces</taxon>
    </lineage>
</organism>
<keyword evidence="2" id="KW-1185">Reference proteome</keyword>
<dbReference type="EMBL" id="JAMZIH010001039">
    <property type="protein sequence ID" value="KAJ1678575.1"/>
    <property type="molecule type" value="Genomic_DNA"/>
</dbReference>
<reference evidence="1" key="1">
    <citation type="submission" date="2022-06" db="EMBL/GenBank/DDBJ databases">
        <title>Phylogenomic reconstructions and comparative analyses of Kickxellomycotina fungi.</title>
        <authorList>
            <person name="Reynolds N.K."/>
            <person name="Stajich J.E."/>
            <person name="Barry K."/>
            <person name="Grigoriev I.V."/>
            <person name="Crous P."/>
            <person name="Smith M.E."/>
        </authorList>
    </citation>
    <scope>NUCLEOTIDE SEQUENCE</scope>
    <source>
        <strain evidence="1">RSA 2271</strain>
    </source>
</reference>
<gene>
    <name evidence="1" type="ORF">EV182_003777</name>
</gene>
<sequence length="510" mass="56985">LFLNVMMVINGGCWPVDKVHGQPLCMEQYRWVFGTTRIPEPGCDRTVRNDKASRHIVAMARDQLYRIEVFRPDGSRYPVGDIEDQLRAAVHHAASLRAEDLCPAVGVLTGGSRDMWAEAYAELTADPTNKAVLDLVKEANFVVCLDDTITLPADSIDIAQLTTRHHATDPGHNRWFDKTVCLVIDRNGVAGVCGEHSPCEALVPAIIYSRVMAEASLEKHAIRKGVLFARSAESPRLAANPQHLRFARTSPDIAHRIRAAENEIAIIAANSTSVSYHHLTYGADWIKRVAKTSPDAFVQMALQLAYRRLHRAIAPTYETASSRRFLHGRTETIRAATSEAAAFIEAMDDRRKSPDQKYQLLAAAYNRHARITRECSTGQGIDRHLLGLKIAYTRLAKDLAPEDRQVIEAFFSDPVFVESQTWRLSTSNLTICPHFIHTGFGAPVTERGYGINYILENNVLKFGIDSKTPEAGKGSNVYEFRKSLQKALDDMYLLCQEVNSTHKHITKSHM</sequence>
<feature type="non-terminal residue" evidence="1">
    <location>
        <position position="1"/>
    </location>
</feature>
<comment type="caution">
    <text evidence="1">The sequence shown here is derived from an EMBL/GenBank/DDBJ whole genome shotgun (WGS) entry which is preliminary data.</text>
</comment>
<dbReference type="Proteomes" id="UP001145114">
    <property type="component" value="Unassembled WGS sequence"/>
</dbReference>
<proteinExistence type="predicted"/>